<feature type="domain" description="Solute-binding protein family 3/N-terminal" evidence="5">
    <location>
        <begin position="33"/>
        <end position="264"/>
    </location>
</feature>
<accession>A0ABQ3GGN0</accession>
<dbReference type="PANTHER" id="PTHR30085">
    <property type="entry name" value="AMINO ACID ABC TRANSPORTER PERMEASE"/>
    <property type="match status" value="1"/>
</dbReference>
<organism evidence="6 7">
    <name type="scientific">Pseudorhodoferax aquiterrae</name>
    <dbReference type="NCBI Taxonomy" id="747304"/>
    <lineage>
        <taxon>Bacteria</taxon>
        <taxon>Pseudomonadati</taxon>
        <taxon>Pseudomonadota</taxon>
        <taxon>Betaproteobacteria</taxon>
        <taxon>Burkholderiales</taxon>
        <taxon>Comamonadaceae</taxon>
    </lineage>
</organism>
<gene>
    <name evidence="6" type="ORF">GCM10007320_64190</name>
</gene>
<keyword evidence="3 4" id="KW-0732">Signal</keyword>
<sequence length="340" mass="36557">MHLRRCLALAVLALAPWAAQAGPTLEAVRARDALLCGISPGMLGFSHPGAAPGSWEGMDVDICRAVAAAVLGSGDKVKFVHLQVDERLPALREGRFDILAFAASYTMSRDTSMGAQATVVTYYDGQGFLVPTASKVRSTRQLRGKPICVTTTGSSEQTLQEYSGAQKMGFKLLRFARFKEATEAYLARRCAAISADATSLAVIRRTQTPLPADHVILPELISKEPLGPLVRRGDDEWALIVSWVVQGLIAAEEHGITRANVAQQAASNPNAEVQRMLGRSGDTGKMIGLERDWLLNALRATGNYGEIFARNVGADSPLGLPRGLNALWNHGGLQYALPIR</sequence>
<dbReference type="CDD" id="cd13692">
    <property type="entry name" value="PBP2_BztA"/>
    <property type="match status" value="1"/>
</dbReference>
<dbReference type="EMBL" id="BMYK01000046">
    <property type="protein sequence ID" value="GHD03786.1"/>
    <property type="molecule type" value="Genomic_DNA"/>
</dbReference>
<comment type="similarity">
    <text evidence="1">Belongs to the bacterial solute-binding protein 3 family.</text>
</comment>
<dbReference type="SMART" id="SM00062">
    <property type="entry name" value="PBPb"/>
    <property type="match status" value="1"/>
</dbReference>
<keyword evidence="2" id="KW-0813">Transport</keyword>
<dbReference type="RefSeq" id="WP_229883164.1">
    <property type="nucleotide sequence ID" value="NZ_BMYK01000046.1"/>
</dbReference>
<evidence type="ECO:0000256" key="2">
    <source>
        <dbReference type="ARBA" id="ARBA00022448"/>
    </source>
</evidence>
<reference evidence="7" key="1">
    <citation type="journal article" date="2019" name="Int. J. Syst. Evol. Microbiol.">
        <title>The Global Catalogue of Microorganisms (GCM) 10K type strain sequencing project: providing services to taxonomists for standard genome sequencing and annotation.</title>
        <authorList>
            <consortium name="The Broad Institute Genomics Platform"/>
            <consortium name="The Broad Institute Genome Sequencing Center for Infectious Disease"/>
            <person name="Wu L."/>
            <person name="Ma J."/>
        </authorList>
    </citation>
    <scope>NUCLEOTIDE SEQUENCE [LARGE SCALE GENOMIC DNA]</scope>
    <source>
        <strain evidence="7">KCTC 23314</strain>
    </source>
</reference>
<dbReference type="Gene3D" id="3.40.190.10">
    <property type="entry name" value="Periplasmic binding protein-like II"/>
    <property type="match status" value="2"/>
</dbReference>
<keyword evidence="7" id="KW-1185">Reference proteome</keyword>
<dbReference type="Proteomes" id="UP000626210">
    <property type="component" value="Unassembled WGS sequence"/>
</dbReference>
<dbReference type="PANTHER" id="PTHR30085:SF7">
    <property type="entry name" value="AMINO-ACID ABC TRANSPORTER-BINDING PROTEIN YHDW-RELATED"/>
    <property type="match status" value="1"/>
</dbReference>
<comment type="caution">
    <text evidence="6">The sequence shown here is derived from an EMBL/GenBank/DDBJ whole genome shotgun (WGS) entry which is preliminary data.</text>
</comment>
<evidence type="ECO:0000313" key="7">
    <source>
        <dbReference type="Proteomes" id="UP000626210"/>
    </source>
</evidence>
<evidence type="ECO:0000259" key="5">
    <source>
        <dbReference type="SMART" id="SM00062"/>
    </source>
</evidence>
<evidence type="ECO:0000313" key="6">
    <source>
        <dbReference type="EMBL" id="GHD03786.1"/>
    </source>
</evidence>
<dbReference type="InterPro" id="IPR001638">
    <property type="entry name" value="Solute-binding_3/MltF_N"/>
</dbReference>
<feature type="chain" id="PRO_5045480666" evidence="4">
    <location>
        <begin position="22"/>
        <end position="340"/>
    </location>
</feature>
<name>A0ABQ3GGN0_9BURK</name>
<dbReference type="SUPFAM" id="SSF53850">
    <property type="entry name" value="Periplasmic binding protein-like II"/>
    <property type="match status" value="1"/>
</dbReference>
<evidence type="ECO:0000256" key="1">
    <source>
        <dbReference type="ARBA" id="ARBA00010333"/>
    </source>
</evidence>
<feature type="signal peptide" evidence="4">
    <location>
        <begin position="1"/>
        <end position="21"/>
    </location>
</feature>
<dbReference type="InterPro" id="IPR051455">
    <property type="entry name" value="Bact_solute-bind_prot3"/>
</dbReference>
<evidence type="ECO:0000256" key="4">
    <source>
        <dbReference type="SAM" id="SignalP"/>
    </source>
</evidence>
<proteinExistence type="inferred from homology"/>
<dbReference type="Pfam" id="PF00497">
    <property type="entry name" value="SBP_bac_3"/>
    <property type="match status" value="1"/>
</dbReference>
<protein>
    <submittedName>
        <fullName evidence="6">Amino acid ABC transporter substrate-binding protein</fullName>
    </submittedName>
</protein>
<evidence type="ECO:0000256" key="3">
    <source>
        <dbReference type="ARBA" id="ARBA00022729"/>
    </source>
</evidence>